<gene>
    <name evidence="1" type="ORF">L0664_00030</name>
</gene>
<protein>
    <submittedName>
        <fullName evidence="1">Uncharacterized protein</fullName>
    </submittedName>
</protein>
<reference evidence="1 2" key="1">
    <citation type="submission" date="2022-01" db="EMBL/GenBank/DDBJ databases">
        <title>Octadecabacter sp. nov., isolated from a marine alga.</title>
        <authorList>
            <person name="Jin M.S."/>
            <person name="Kim H.M."/>
            <person name="Han D.M."/>
            <person name="Jung J.J."/>
            <person name="Jeon C.O."/>
        </authorList>
    </citation>
    <scope>NUCLEOTIDE SEQUENCE [LARGE SCALE GENOMIC DNA]</scope>
    <source>
        <strain evidence="1 2">G9-8</strain>
    </source>
</reference>
<name>A0ABS9CQC7_9RHOB</name>
<accession>A0ABS9CQC7</accession>
<proteinExistence type="predicted"/>
<evidence type="ECO:0000313" key="2">
    <source>
        <dbReference type="Proteomes" id="UP001200557"/>
    </source>
</evidence>
<sequence>MTAEDLSQALEICKKSAYFRSVFQSWRTDAWLDVIDYFGKKKSKAMFEAFEEMEKGFRLKRPRVRGMTADEEFPIILKDFRAEFPLAPQELIRAFGGRHQMQSR</sequence>
<organism evidence="1 2">
    <name type="scientific">Octadecabacter dasysiphoniae</name>
    <dbReference type="NCBI Taxonomy" id="2909341"/>
    <lineage>
        <taxon>Bacteria</taxon>
        <taxon>Pseudomonadati</taxon>
        <taxon>Pseudomonadota</taxon>
        <taxon>Alphaproteobacteria</taxon>
        <taxon>Rhodobacterales</taxon>
        <taxon>Roseobacteraceae</taxon>
        <taxon>Octadecabacter</taxon>
    </lineage>
</organism>
<comment type="caution">
    <text evidence="1">The sequence shown here is derived from an EMBL/GenBank/DDBJ whole genome shotgun (WGS) entry which is preliminary data.</text>
</comment>
<dbReference type="Proteomes" id="UP001200557">
    <property type="component" value="Unassembled WGS sequence"/>
</dbReference>
<keyword evidence="2" id="KW-1185">Reference proteome</keyword>
<evidence type="ECO:0000313" key="1">
    <source>
        <dbReference type="EMBL" id="MCF2869442.1"/>
    </source>
</evidence>
<dbReference type="EMBL" id="JAKGAQ010000001">
    <property type="protein sequence ID" value="MCF2869442.1"/>
    <property type="molecule type" value="Genomic_DNA"/>
</dbReference>
<dbReference type="RefSeq" id="WP_235223576.1">
    <property type="nucleotide sequence ID" value="NZ_JAKGAQ010000001.1"/>
</dbReference>